<feature type="region of interest" description="Disordered" evidence="1">
    <location>
        <begin position="1"/>
        <end position="59"/>
    </location>
</feature>
<dbReference type="AlphaFoldDB" id="A0A5N6Q6S4"/>
<comment type="caution">
    <text evidence="2">The sequence shown here is derived from an EMBL/GenBank/DDBJ whole genome shotgun (WGS) entry which is preliminary data.</text>
</comment>
<feature type="compositionally biased region" description="Basic and acidic residues" evidence="1">
    <location>
        <begin position="43"/>
        <end position="55"/>
    </location>
</feature>
<evidence type="ECO:0000256" key="1">
    <source>
        <dbReference type="SAM" id="MobiDB-lite"/>
    </source>
</evidence>
<evidence type="ECO:0000313" key="3">
    <source>
        <dbReference type="Proteomes" id="UP000326396"/>
    </source>
</evidence>
<sequence>MHLRNEHRIVTPRNFQSRNGQERDQNSKTSLLGLTFGPGGTPDPEHPRQALRADEESGASSGCLRAKSFLSYSTHFPRVHQPSFDFFFPNSPATHLWKPLEAIVAPFEA</sequence>
<dbReference type="EMBL" id="SZYD01000001">
    <property type="protein sequence ID" value="KAD7480375.1"/>
    <property type="molecule type" value="Genomic_DNA"/>
</dbReference>
<keyword evidence="3" id="KW-1185">Reference proteome</keyword>
<protein>
    <submittedName>
        <fullName evidence="2">Uncharacterized protein</fullName>
    </submittedName>
</protein>
<proteinExistence type="predicted"/>
<name>A0A5N6Q6S4_9ASTR</name>
<evidence type="ECO:0000313" key="2">
    <source>
        <dbReference type="EMBL" id="KAD7480375.1"/>
    </source>
</evidence>
<accession>A0A5N6Q6S4</accession>
<dbReference type="Proteomes" id="UP000326396">
    <property type="component" value="Linkage Group LG1"/>
</dbReference>
<organism evidence="2 3">
    <name type="scientific">Mikania micrantha</name>
    <name type="common">bitter vine</name>
    <dbReference type="NCBI Taxonomy" id="192012"/>
    <lineage>
        <taxon>Eukaryota</taxon>
        <taxon>Viridiplantae</taxon>
        <taxon>Streptophyta</taxon>
        <taxon>Embryophyta</taxon>
        <taxon>Tracheophyta</taxon>
        <taxon>Spermatophyta</taxon>
        <taxon>Magnoliopsida</taxon>
        <taxon>eudicotyledons</taxon>
        <taxon>Gunneridae</taxon>
        <taxon>Pentapetalae</taxon>
        <taxon>asterids</taxon>
        <taxon>campanulids</taxon>
        <taxon>Asterales</taxon>
        <taxon>Asteraceae</taxon>
        <taxon>Asteroideae</taxon>
        <taxon>Heliantheae alliance</taxon>
        <taxon>Eupatorieae</taxon>
        <taxon>Mikania</taxon>
    </lineage>
</organism>
<gene>
    <name evidence="2" type="ORF">E3N88_03511</name>
</gene>
<reference evidence="2 3" key="1">
    <citation type="submission" date="2019-05" db="EMBL/GenBank/DDBJ databases">
        <title>Mikania micrantha, genome provides insights into the molecular mechanism of rapid growth.</title>
        <authorList>
            <person name="Liu B."/>
        </authorList>
    </citation>
    <scope>NUCLEOTIDE SEQUENCE [LARGE SCALE GENOMIC DNA]</scope>
    <source>
        <strain evidence="2">NLD-2019</strain>
        <tissue evidence="2">Leaf</tissue>
    </source>
</reference>